<evidence type="ECO:0000256" key="10">
    <source>
        <dbReference type="ARBA" id="ARBA00022737"/>
    </source>
</evidence>
<dbReference type="Gene3D" id="2.30.29.30">
    <property type="entry name" value="Pleckstrin-homology domain (PH domain)/Phosphotyrosine-binding domain (PTB)"/>
    <property type="match status" value="2"/>
</dbReference>
<dbReference type="Gene3D" id="3.40.50.2000">
    <property type="entry name" value="Glycogen Phosphorylase B"/>
    <property type="match status" value="2"/>
</dbReference>
<feature type="domain" description="PH" evidence="21">
    <location>
        <begin position="238"/>
        <end position="338"/>
    </location>
</feature>
<evidence type="ECO:0000256" key="5">
    <source>
        <dbReference type="ARBA" id="ARBA00017894"/>
    </source>
</evidence>
<dbReference type="InterPro" id="IPR048065">
    <property type="entry name" value="ATG26_PH_GRAM2"/>
</dbReference>
<feature type="compositionally biased region" description="Acidic residues" evidence="20">
    <location>
        <begin position="116"/>
        <end position="128"/>
    </location>
</feature>
<protein>
    <recommendedName>
        <fullName evidence="5">Sterol 3-beta-glucosyltransferase</fullName>
        <ecNumber evidence="4">2.4.1.173</ecNumber>
    </recommendedName>
    <alternativeName>
        <fullName evidence="17">Autophagy-related protein 26</fullName>
    </alternativeName>
</protein>
<dbReference type="CDD" id="cd03784">
    <property type="entry name" value="GT1_Gtf-like"/>
    <property type="match status" value="1"/>
</dbReference>
<evidence type="ECO:0000256" key="7">
    <source>
        <dbReference type="ARBA" id="ARBA00022516"/>
    </source>
</evidence>
<evidence type="ECO:0000256" key="12">
    <source>
        <dbReference type="ARBA" id="ARBA00023011"/>
    </source>
</evidence>
<dbReference type="InterPro" id="IPR001849">
    <property type="entry name" value="PH_domain"/>
</dbReference>
<dbReference type="FunFam" id="2.30.29.30:FF:000303">
    <property type="entry name" value="Sterol 3-beta-glucosyltransferase"/>
    <property type="match status" value="1"/>
</dbReference>
<evidence type="ECO:0000256" key="20">
    <source>
        <dbReference type="SAM" id="MobiDB-lite"/>
    </source>
</evidence>
<dbReference type="Pfam" id="PF06722">
    <property type="entry name" value="EryCIII-like_C"/>
    <property type="match status" value="1"/>
</dbReference>
<evidence type="ECO:0000256" key="4">
    <source>
        <dbReference type="ARBA" id="ARBA00012650"/>
    </source>
</evidence>
<evidence type="ECO:0000313" key="23">
    <source>
        <dbReference type="Proteomes" id="UP000243052"/>
    </source>
</evidence>
<keyword evidence="12" id="KW-0756">Sterol biosynthesis</keyword>
<dbReference type="PANTHER" id="PTHR48050:SF25">
    <property type="entry name" value="STEROL 3-BETA-GLUCOSYLTRANSFERASE"/>
    <property type="match status" value="1"/>
</dbReference>
<dbReference type="GO" id="GO:0016126">
    <property type="term" value="P:sterol biosynthetic process"/>
    <property type="evidence" value="ECO:0007669"/>
    <property type="project" value="UniProtKB-KW"/>
</dbReference>
<keyword evidence="23" id="KW-1185">Reference proteome</keyword>
<sequence length="1225" mass="137352">MSTRGSKRRLKVPKTPAIPLKLIKVRALASSALLKISLKAPLGIKSYTLPPPFKVHKEERQTMIWTADEASTSPGDRDEDFASPHVLARSIAGLLTAASMYVGIEDIHRAEQIGTNEEESSAEPGDDNAEVKADEEVEEGSIFSGAPSFSGAQSRRSTLFELSIVPNTEMTSVQQSRGRNWTSRIMSKLKSKFNLQEDEQLVKEYSCWLLRDVLIQGHIYLTSKNLLFFAFLYKADGAARLTGNLSISTSSISISGKLTRYWAVLKDHTLSLYNSSTDLYFPVLTLDLRYVTKVQHCKQNGVETRKLSVVTDSRTYSFFTDNEHFARSWASAIKKQVFTTQNSDNDSMSIKIPLCNIVDLEDHAIMEKGMTLRIRTMESSETFALDDYFFMFFNNAGNQLTDIIKAQLADLEMLGSQVMIKYGSNSSPIELSGSSSPVQPVLESSFETRGRSDVKIKSRSFVTASRTPPPIGRGCVPSVTYPLSKSPSKVRNRFRTVTDSLKLTSPKIGKSEDSSASDVKGANTESTDGVHSNIDNNSSEQETFDTNRNKTVYWNPKPFITMRSMWNALPIHYAAEGLDLFAKDDELLMSDPVEAKAADKRFKEHFSLTDDESLIASYYTYLNRNMPWYGKVYLGKSVICFRSLLPGSKTKMILPLRDIENSYKEKGFRFGYFGLVIVIHGHEELFFEFALQRSRDDAEYLILKVIDTLRPLTVELAKDNDSIDQRFKNTHIQDPTNDGKLRLFEDKINSVGYDIPIMFESSPYFKTTITPKKIYTFGLLTIGSRGDVQPYIALGKGLMQEGHKVIIITHIEFGDWIKSHGIEFRSIAGDPTELMALMVQHGSMNVGLIRDATSKFRDWIRDLLTSSWEACNGIDVLIESPSAMAGIHVAEALQIPYFRAFTMPWTKTRSYPHAFIVPDQKRGGNYNYFTHVIFENIFWKGIHGQVNKWRVETLGLPKTNLEFLQQAKVPFLYNISPTIFPPSVDFSEWIKVTGYWFLNESSGYEPPQTLVDFIAEARANEKKIVYIGFGSIVVKDPAKMTAAVIEAVVKADVYCILNKGWSERLADPAATYLGVDLPPCIYNAGTVPHDWLFPQIDAAVHHGGSGTTGATMRAGLPSVIKPFFGDQYFYATRIEDIGAGVALKKLNANTLSRALKEVTTNSRIITKAKKIGLDISKEDGVATAISFIYSEMAYAKSLVKMKNHDNKQLSKDTKHIANDESWLML</sequence>
<dbReference type="GeneID" id="28722735"/>
<proteinExistence type="inferred from homology"/>
<comment type="catalytic activity">
    <reaction evidence="19">
        <text>a sterol + UDP-alpha-D-glucose = a sterol 3-beta-D-glucoside + UDP + H(+)</text>
        <dbReference type="Rhea" id="RHEA:22724"/>
        <dbReference type="ChEBI" id="CHEBI:15378"/>
        <dbReference type="ChEBI" id="CHEBI:15889"/>
        <dbReference type="ChEBI" id="CHEBI:37424"/>
        <dbReference type="ChEBI" id="CHEBI:58223"/>
        <dbReference type="ChEBI" id="CHEBI:58885"/>
        <dbReference type="EC" id="2.4.1.173"/>
    </reaction>
    <physiologicalReaction direction="left-to-right" evidence="19">
        <dbReference type="Rhea" id="RHEA:22725"/>
    </physiologicalReaction>
</comment>
<gene>
    <name evidence="22" type="ORF">AW171_hschr31370</name>
</gene>
<evidence type="ECO:0000256" key="15">
    <source>
        <dbReference type="ARBA" id="ARBA00023166"/>
    </source>
</evidence>
<keyword evidence="7" id="KW-0444">Lipid biosynthesis</keyword>
<dbReference type="InterPro" id="IPR002213">
    <property type="entry name" value="UDP_glucos_trans"/>
</dbReference>
<evidence type="ECO:0000313" key="22">
    <source>
        <dbReference type="EMBL" id="AMD19532.1"/>
    </source>
</evidence>
<dbReference type="CDD" id="cd13215">
    <property type="entry name" value="PH-GRAM1_AGT26"/>
    <property type="match status" value="1"/>
</dbReference>
<evidence type="ECO:0000256" key="9">
    <source>
        <dbReference type="ARBA" id="ARBA00022679"/>
    </source>
</evidence>
<evidence type="ECO:0000259" key="21">
    <source>
        <dbReference type="PROSITE" id="PS50003"/>
    </source>
</evidence>
<dbReference type="Pfam" id="PF00169">
    <property type="entry name" value="PH"/>
    <property type="match status" value="1"/>
</dbReference>
<evidence type="ECO:0000256" key="11">
    <source>
        <dbReference type="ARBA" id="ARBA00022955"/>
    </source>
</evidence>
<evidence type="ECO:0000256" key="6">
    <source>
        <dbReference type="ARBA" id="ARBA00022490"/>
    </source>
</evidence>
<keyword evidence="8" id="KW-0328">Glycosyltransferase</keyword>
<dbReference type="EC" id="2.4.1.173" evidence="4"/>
<feature type="compositionally biased region" description="Polar residues" evidence="20">
    <location>
        <begin position="523"/>
        <end position="544"/>
    </location>
</feature>
<dbReference type="GO" id="GO:0016906">
    <property type="term" value="F:sterol 3-beta-glucosyltransferase activity"/>
    <property type="evidence" value="ECO:0007669"/>
    <property type="project" value="UniProtKB-EC"/>
</dbReference>
<dbReference type="GO" id="GO:0005975">
    <property type="term" value="P:carbohydrate metabolic process"/>
    <property type="evidence" value="ECO:0007669"/>
    <property type="project" value="InterPro"/>
</dbReference>
<keyword evidence="16" id="KW-0753">Steroid metabolism</keyword>
<dbReference type="OrthoDB" id="10261837at2759"/>
<dbReference type="Pfam" id="PF02893">
    <property type="entry name" value="GRAM"/>
    <property type="match status" value="2"/>
</dbReference>
<evidence type="ECO:0000256" key="8">
    <source>
        <dbReference type="ARBA" id="ARBA00022676"/>
    </source>
</evidence>
<keyword evidence="13" id="KW-0443">Lipid metabolism</keyword>
<dbReference type="EMBL" id="CP014243">
    <property type="protein sequence ID" value="AMD19532.1"/>
    <property type="molecule type" value="Genomic_DNA"/>
</dbReference>
<comment type="subcellular location">
    <subcellularLocation>
        <location evidence="2">Cytoplasm</location>
    </subcellularLocation>
    <subcellularLocation>
        <location evidence="1">Membrane</location>
        <topology evidence="1">Peripheral membrane protein</topology>
    </subcellularLocation>
</comment>
<organism evidence="22 23">
    <name type="scientific">Eremothecium sinecaudum</name>
    <dbReference type="NCBI Taxonomy" id="45286"/>
    <lineage>
        <taxon>Eukaryota</taxon>
        <taxon>Fungi</taxon>
        <taxon>Dikarya</taxon>
        <taxon>Ascomycota</taxon>
        <taxon>Saccharomycotina</taxon>
        <taxon>Saccharomycetes</taxon>
        <taxon>Saccharomycetales</taxon>
        <taxon>Saccharomycetaceae</taxon>
        <taxon>Eremothecium</taxon>
    </lineage>
</organism>
<evidence type="ECO:0000256" key="19">
    <source>
        <dbReference type="ARBA" id="ARBA00049453"/>
    </source>
</evidence>
<keyword evidence="9" id="KW-0808">Transferase</keyword>
<dbReference type="Proteomes" id="UP000243052">
    <property type="component" value="Chromosome iii"/>
</dbReference>
<dbReference type="CDD" id="cd13216">
    <property type="entry name" value="PH-GRAM2_AGT26"/>
    <property type="match status" value="1"/>
</dbReference>
<dbReference type="InterPro" id="IPR004182">
    <property type="entry name" value="GRAM"/>
</dbReference>
<dbReference type="SMART" id="SM00233">
    <property type="entry name" value="PH"/>
    <property type="match status" value="1"/>
</dbReference>
<comment type="similarity">
    <text evidence="3">Belongs to the glycosyltransferase 28 family.</text>
</comment>
<dbReference type="InterPro" id="IPR048066">
    <property type="entry name" value="ATG26_PH_GRAM1"/>
</dbReference>
<dbReference type="STRING" id="45286.A0A120K1M6"/>
<name>A0A120K1M6_9SACH</name>
<evidence type="ECO:0000256" key="17">
    <source>
        <dbReference type="ARBA" id="ARBA00029843"/>
    </source>
</evidence>
<evidence type="ECO:0000256" key="14">
    <source>
        <dbReference type="ARBA" id="ARBA00023136"/>
    </source>
</evidence>
<dbReference type="PANTHER" id="PTHR48050">
    <property type="entry name" value="STEROL 3-BETA-GLUCOSYLTRANSFERASE"/>
    <property type="match status" value="1"/>
</dbReference>
<evidence type="ECO:0000256" key="13">
    <source>
        <dbReference type="ARBA" id="ARBA00023098"/>
    </source>
</evidence>
<keyword evidence="10" id="KW-0677">Repeat</keyword>
<dbReference type="InterPro" id="IPR010610">
    <property type="entry name" value="EryCIII-like_C"/>
</dbReference>
<reference evidence="22 23" key="1">
    <citation type="submission" date="2016-01" db="EMBL/GenBank/DDBJ databases">
        <title>Genome sequence of the yeast Holleya sinecauda.</title>
        <authorList>
            <person name="Dietrich F.S."/>
        </authorList>
    </citation>
    <scope>NUCLEOTIDE SEQUENCE [LARGE SCALE GENOMIC DNA]</scope>
    <source>
        <strain evidence="22 23">ATCC 58844</strain>
    </source>
</reference>
<dbReference type="RefSeq" id="XP_017986528.1">
    <property type="nucleotide sequence ID" value="XM_018131584.1"/>
</dbReference>
<dbReference type="InterPro" id="IPR004276">
    <property type="entry name" value="GlycoTrans_28_N"/>
</dbReference>
<feature type="region of interest" description="Disordered" evidence="20">
    <location>
        <begin position="114"/>
        <end position="151"/>
    </location>
</feature>
<comment type="catalytic activity">
    <reaction evidence="18">
        <text>ergosterol + UDP-alpha-D-glucose = ergosteryl 3-beta-D-glucoside + UDP + H(+)</text>
        <dbReference type="Rhea" id="RHEA:61836"/>
        <dbReference type="ChEBI" id="CHEBI:15378"/>
        <dbReference type="ChEBI" id="CHEBI:16933"/>
        <dbReference type="ChEBI" id="CHEBI:52973"/>
        <dbReference type="ChEBI" id="CHEBI:58223"/>
        <dbReference type="ChEBI" id="CHEBI:58885"/>
    </reaction>
    <physiologicalReaction direction="left-to-right" evidence="18">
        <dbReference type="Rhea" id="RHEA:61837"/>
    </physiologicalReaction>
</comment>
<evidence type="ECO:0000256" key="2">
    <source>
        <dbReference type="ARBA" id="ARBA00004496"/>
    </source>
</evidence>
<evidence type="ECO:0000256" key="3">
    <source>
        <dbReference type="ARBA" id="ARBA00006962"/>
    </source>
</evidence>
<dbReference type="GO" id="GO:0005737">
    <property type="term" value="C:cytoplasm"/>
    <property type="evidence" value="ECO:0007669"/>
    <property type="project" value="UniProtKB-SubCell"/>
</dbReference>
<dbReference type="InterPro" id="IPR011993">
    <property type="entry name" value="PH-like_dom_sf"/>
</dbReference>
<evidence type="ECO:0000256" key="16">
    <source>
        <dbReference type="ARBA" id="ARBA00023221"/>
    </source>
</evidence>
<evidence type="ECO:0000256" key="1">
    <source>
        <dbReference type="ARBA" id="ARBA00004170"/>
    </source>
</evidence>
<evidence type="ECO:0000256" key="18">
    <source>
        <dbReference type="ARBA" id="ARBA00047886"/>
    </source>
</evidence>
<dbReference type="GO" id="GO:0016020">
    <property type="term" value="C:membrane"/>
    <property type="evidence" value="ECO:0007669"/>
    <property type="project" value="UniProtKB-SubCell"/>
</dbReference>
<feature type="region of interest" description="Disordered" evidence="20">
    <location>
        <begin position="505"/>
        <end position="544"/>
    </location>
</feature>
<accession>A0A120K1M6</accession>
<dbReference type="FunFam" id="3.40.50.2000:FF:000009">
    <property type="entry name" value="Sterol 3-beta-glucosyltransferase UGT80A2"/>
    <property type="match status" value="1"/>
</dbReference>
<dbReference type="SUPFAM" id="SSF53756">
    <property type="entry name" value="UDP-Glycosyltransferase/glycogen phosphorylase"/>
    <property type="match status" value="1"/>
</dbReference>
<dbReference type="AlphaFoldDB" id="A0A120K1M6"/>
<dbReference type="FunFam" id="3.40.50.2000:FF:000029">
    <property type="entry name" value="Sterol 3-beta-glucosyltransferase"/>
    <property type="match status" value="1"/>
</dbReference>
<keyword evidence="11" id="KW-0752">Steroid biosynthesis</keyword>
<dbReference type="SUPFAM" id="SSF50729">
    <property type="entry name" value="PH domain-like"/>
    <property type="match status" value="1"/>
</dbReference>
<keyword evidence="14" id="KW-0472">Membrane</keyword>
<dbReference type="FunFam" id="2.30.29.30:FF:000391">
    <property type="entry name" value="Sterol 3-beta-glucosyltransferase"/>
    <property type="match status" value="1"/>
</dbReference>
<dbReference type="SMART" id="SM00568">
    <property type="entry name" value="GRAM"/>
    <property type="match status" value="2"/>
</dbReference>
<dbReference type="InterPro" id="IPR050426">
    <property type="entry name" value="Glycosyltransferase_28"/>
</dbReference>
<dbReference type="Pfam" id="PF03033">
    <property type="entry name" value="Glyco_transf_28"/>
    <property type="match status" value="1"/>
</dbReference>
<keyword evidence="15" id="KW-1207">Sterol metabolism</keyword>
<keyword evidence="6" id="KW-0963">Cytoplasm</keyword>
<dbReference type="PROSITE" id="PS50003">
    <property type="entry name" value="PH_DOMAIN"/>
    <property type="match status" value="1"/>
</dbReference>